<evidence type="ECO:0000256" key="3">
    <source>
        <dbReference type="ARBA" id="ARBA00022553"/>
    </source>
</evidence>
<dbReference type="InterPro" id="IPR052162">
    <property type="entry name" value="Sensor_kinase/Photoreceptor"/>
</dbReference>
<evidence type="ECO:0000313" key="9">
    <source>
        <dbReference type="EMBL" id="KAB2817335.1"/>
    </source>
</evidence>
<dbReference type="SMART" id="SM00086">
    <property type="entry name" value="PAC"/>
    <property type="match status" value="3"/>
</dbReference>
<comment type="catalytic activity">
    <reaction evidence="1">
        <text>ATP + protein L-histidine = ADP + protein N-phospho-L-histidine.</text>
        <dbReference type="EC" id="2.7.13.3"/>
    </reaction>
</comment>
<dbReference type="InterPro" id="IPR000700">
    <property type="entry name" value="PAS-assoc_C"/>
</dbReference>
<feature type="domain" description="PAS" evidence="7">
    <location>
        <begin position="676"/>
        <end position="747"/>
    </location>
</feature>
<dbReference type="Pfam" id="PF13426">
    <property type="entry name" value="PAS_9"/>
    <property type="match status" value="2"/>
</dbReference>
<evidence type="ECO:0000256" key="5">
    <source>
        <dbReference type="ARBA" id="ARBA00022777"/>
    </source>
</evidence>
<keyword evidence="5" id="KW-0418">Kinase</keyword>
<evidence type="ECO:0000256" key="1">
    <source>
        <dbReference type="ARBA" id="ARBA00000085"/>
    </source>
</evidence>
<dbReference type="Gene3D" id="3.30.450.20">
    <property type="entry name" value="PAS domain"/>
    <property type="match status" value="6"/>
</dbReference>
<feature type="domain" description="PAC" evidence="8">
    <location>
        <begin position="627"/>
        <end position="679"/>
    </location>
</feature>
<evidence type="ECO:0000256" key="4">
    <source>
        <dbReference type="ARBA" id="ARBA00022679"/>
    </source>
</evidence>
<sequence length="871" mass="99490">MKPAAKTALITLLIGWAWIWGSDYYLHIQSHADRPFEWAASLKGSFFIAVISLVVYLLIRRSERNLLQAETSYKALYVGNPEAMLICDPATLSILDSNSAAIDQYGFTRESLLKMTLNDLRISPFEHLSDQTEEHRTAKDTTIFVDTKAGPISFKGRKATLVSLRDITEKEELHNALRQRERLLDALTISDSTFLIRVTFDGIYAFTNKAFNKRFSHIASSFEGVHISKTLHPEDIEKCIKAVEFCIEHPGSIKAIDLRSPSLVENEWIHTSWELMTTLDEKGNISGVQGVGMDSSAIEKFRGEGQKSRAQLEVILDSVIDGFFMVDQNLHVELANSVFAKLVGKKIEDIQNQHLSEVLPNFNHTRSSVELPKAIKEQRSNSFEAYNPYFDKWFFVSAYPYPNGLTVFYRDITENKKQELEIKKNEANLRSVINTTRDFIWSIDNHYRILVANNSIIDLLAKYLDRPGKAGDHAFPESVEPEIRELFAPLYARALRGENIQTVLDLSNSNTVANRLDIRMSPIRDETNSILGAACFARDISKSEEQRVALEKAVERYTILSEVTMDAIWDLDLKTNQIEWSEGIQKTFGYDVTTTDLDWWSDRVHKDDRTKTVNSLDESIKRGNRSWHCEYRFRHAEGHYLRVIDRGIVNRDENNAPTRMLGSLQDINLLKETRDEIENLSHIAKHTSTGVIVTNVEGRVEWCNEAFEKLSGYKLDEMEGKKPGTILQGPESDPATISRLSEAIKAHKDITVELINYHKNGKKYWVRMTISPIWEGDQVKRFIAIETDITKDKQVANRLQLQNENLRKIAFILSHDLRKPVSSILGLLALYDKDNPESTMNGDIIKYLHTATSELDDMIHEIIKQSSLIDE</sequence>
<dbReference type="SUPFAM" id="SSF55785">
    <property type="entry name" value="PYP-like sensor domain (PAS domain)"/>
    <property type="match status" value="6"/>
</dbReference>
<dbReference type="PROSITE" id="PS50113">
    <property type="entry name" value="PAC"/>
    <property type="match status" value="2"/>
</dbReference>
<keyword evidence="6" id="KW-0812">Transmembrane</keyword>
<dbReference type="AlphaFoldDB" id="A0A6L3ZIN8"/>
<dbReference type="CDD" id="cd00082">
    <property type="entry name" value="HisKA"/>
    <property type="match status" value="1"/>
</dbReference>
<evidence type="ECO:0000256" key="2">
    <source>
        <dbReference type="ARBA" id="ARBA00012438"/>
    </source>
</evidence>
<evidence type="ECO:0000259" key="8">
    <source>
        <dbReference type="PROSITE" id="PS50113"/>
    </source>
</evidence>
<feature type="domain" description="PAC" evidence="8">
    <location>
        <begin position="748"/>
        <end position="801"/>
    </location>
</feature>
<dbReference type="InterPro" id="IPR013655">
    <property type="entry name" value="PAS_fold_3"/>
</dbReference>
<gene>
    <name evidence="9" type="ORF">F8C82_02785</name>
</gene>
<dbReference type="GO" id="GO:0000155">
    <property type="term" value="F:phosphorelay sensor kinase activity"/>
    <property type="evidence" value="ECO:0007669"/>
    <property type="project" value="InterPro"/>
</dbReference>
<dbReference type="InterPro" id="IPR013656">
    <property type="entry name" value="PAS_4"/>
</dbReference>
<name>A0A6L3ZIN8_9FLAO</name>
<dbReference type="InterPro" id="IPR035965">
    <property type="entry name" value="PAS-like_dom_sf"/>
</dbReference>
<dbReference type="SUPFAM" id="SSF47384">
    <property type="entry name" value="Homodimeric domain of signal transducing histidine kinase"/>
    <property type="match status" value="1"/>
</dbReference>
<dbReference type="Gene3D" id="1.10.287.130">
    <property type="match status" value="1"/>
</dbReference>
<feature type="domain" description="PAS" evidence="7">
    <location>
        <begin position="308"/>
        <end position="382"/>
    </location>
</feature>
<keyword evidence="10" id="KW-1185">Reference proteome</keyword>
<evidence type="ECO:0000259" key="7">
    <source>
        <dbReference type="PROSITE" id="PS50112"/>
    </source>
</evidence>
<dbReference type="OrthoDB" id="5522855at2"/>
<dbReference type="EC" id="2.7.13.3" evidence="2"/>
<dbReference type="InterPro" id="IPR003661">
    <property type="entry name" value="HisK_dim/P_dom"/>
</dbReference>
<reference evidence="9 10" key="1">
    <citation type="submission" date="2019-10" db="EMBL/GenBank/DDBJ databases">
        <title>Genome sequence of Phaeocystidibacter marisrubri JCM30614 (type strain).</title>
        <authorList>
            <person name="Bowman J.P."/>
        </authorList>
    </citation>
    <scope>NUCLEOTIDE SEQUENCE [LARGE SCALE GENOMIC DNA]</scope>
    <source>
        <strain evidence="9 10">JCM 30614</strain>
    </source>
</reference>
<accession>A0A6L3ZIN8</accession>
<keyword evidence="3" id="KW-0597">Phosphoprotein</keyword>
<dbReference type="PROSITE" id="PS50112">
    <property type="entry name" value="PAS"/>
    <property type="match status" value="2"/>
</dbReference>
<dbReference type="EMBL" id="WBVQ01000001">
    <property type="protein sequence ID" value="KAB2817335.1"/>
    <property type="molecule type" value="Genomic_DNA"/>
</dbReference>
<dbReference type="CDD" id="cd00130">
    <property type="entry name" value="PAS"/>
    <property type="match status" value="3"/>
</dbReference>
<dbReference type="RefSeq" id="WP_151691906.1">
    <property type="nucleotide sequence ID" value="NZ_BMGX01000002.1"/>
</dbReference>
<proteinExistence type="predicted"/>
<dbReference type="InterPro" id="IPR000014">
    <property type="entry name" value="PAS"/>
</dbReference>
<comment type="caution">
    <text evidence="9">The sequence shown here is derived from an EMBL/GenBank/DDBJ whole genome shotgun (WGS) entry which is preliminary data.</text>
</comment>
<organism evidence="9 10">
    <name type="scientific">Phaeocystidibacter marisrubri</name>
    <dbReference type="NCBI Taxonomy" id="1577780"/>
    <lineage>
        <taxon>Bacteria</taxon>
        <taxon>Pseudomonadati</taxon>
        <taxon>Bacteroidota</taxon>
        <taxon>Flavobacteriia</taxon>
        <taxon>Flavobacteriales</taxon>
        <taxon>Phaeocystidibacteraceae</taxon>
        <taxon>Phaeocystidibacter</taxon>
    </lineage>
</organism>
<dbReference type="InterPro" id="IPR036097">
    <property type="entry name" value="HisK_dim/P_sf"/>
</dbReference>
<evidence type="ECO:0000256" key="6">
    <source>
        <dbReference type="SAM" id="Phobius"/>
    </source>
</evidence>
<feature type="transmembrane region" description="Helical" evidence="6">
    <location>
        <begin position="7"/>
        <end position="26"/>
    </location>
</feature>
<dbReference type="Pfam" id="PF08447">
    <property type="entry name" value="PAS_3"/>
    <property type="match status" value="1"/>
</dbReference>
<keyword evidence="4" id="KW-0808">Transferase</keyword>
<dbReference type="PANTHER" id="PTHR43304">
    <property type="entry name" value="PHYTOCHROME-LIKE PROTEIN CPH1"/>
    <property type="match status" value="1"/>
</dbReference>
<keyword evidence="6" id="KW-0472">Membrane</keyword>
<dbReference type="Pfam" id="PF08448">
    <property type="entry name" value="PAS_4"/>
    <property type="match status" value="2"/>
</dbReference>
<dbReference type="Proteomes" id="UP000484164">
    <property type="component" value="Unassembled WGS sequence"/>
</dbReference>
<dbReference type="InterPro" id="IPR001610">
    <property type="entry name" value="PAC"/>
</dbReference>
<keyword evidence="6" id="KW-1133">Transmembrane helix</keyword>
<protein>
    <recommendedName>
        <fullName evidence="2">histidine kinase</fullName>
        <ecNumber evidence="2">2.7.13.3</ecNumber>
    </recommendedName>
</protein>
<evidence type="ECO:0000313" key="10">
    <source>
        <dbReference type="Proteomes" id="UP000484164"/>
    </source>
</evidence>
<dbReference type="PANTHER" id="PTHR43304:SF1">
    <property type="entry name" value="PAC DOMAIN-CONTAINING PROTEIN"/>
    <property type="match status" value="1"/>
</dbReference>
<dbReference type="SMART" id="SM00091">
    <property type="entry name" value="PAS"/>
    <property type="match status" value="6"/>
</dbReference>
<feature type="transmembrane region" description="Helical" evidence="6">
    <location>
        <begin position="38"/>
        <end position="59"/>
    </location>
</feature>
<dbReference type="NCBIfam" id="TIGR00229">
    <property type="entry name" value="sensory_box"/>
    <property type="match status" value="3"/>
</dbReference>